<dbReference type="InterPro" id="IPR002934">
    <property type="entry name" value="Polymerase_NTP_transf_dom"/>
</dbReference>
<gene>
    <name evidence="2" type="ORF">KV394_06440</name>
</gene>
<evidence type="ECO:0000259" key="1">
    <source>
        <dbReference type="Pfam" id="PF01909"/>
    </source>
</evidence>
<protein>
    <submittedName>
        <fullName evidence="2">Nucleotidyltransferase domain-containing protein</fullName>
    </submittedName>
</protein>
<name>A0ABY4IFZ0_9MICO</name>
<evidence type="ECO:0000313" key="3">
    <source>
        <dbReference type="Proteomes" id="UP000831467"/>
    </source>
</evidence>
<dbReference type="SUPFAM" id="SSF81301">
    <property type="entry name" value="Nucleotidyltransferase"/>
    <property type="match status" value="1"/>
</dbReference>
<reference evidence="2 3" key="1">
    <citation type="submission" date="2021-06" db="EMBL/GenBank/DDBJ databases">
        <title>Genome-based taxonomic framework of Microbacterium strains isolated from marine environment, the description of four new species and reclassification of four preexisting species.</title>
        <authorList>
            <person name="Lee S.D."/>
            <person name="Kim S.-M."/>
            <person name="Byeon Y.-S."/>
            <person name="Yang H.L."/>
            <person name="Kim I.S."/>
        </authorList>
    </citation>
    <scope>NUCLEOTIDE SEQUENCE [LARGE SCALE GENOMIC DNA]</scope>
    <source>
        <strain evidence="2 3">SSW1-51</strain>
    </source>
</reference>
<dbReference type="InterPro" id="IPR043519">
    <property type="entry name" value="NT_sf"/>
</dbReference>
<dbReference type="Proteomes" id="UP000831467">
    <property type="component" value="Chromosome"/>
</dbReference>
<proteinExistence type="predicted"/>
<dbReference type="EMBL" id="CP078076">
    <property type="protein sequence ID" value="UPL10766.1"/>
    <property type="molecule type" value="Genomic_DNA"/>
</dbReference>
<keyword evidence="3" id="KW-1185">Reference proteome</keyword>
<dbReference type="Pfam" id="PF01909">
    <property type="entry name" value="NTP_transf_2"/>
    <property type="match status" value="1"/>
</dbReference>
<dbReference type="Gene3D" id="3.30.460.10">
    <property type="entry name" value="Beta Polymerase, domain 2"/>
    <property type="match status" value="1"/>
</dbReference>
<dbReference type="RefSeq" id="WP_247982603.1">
    <property type="nucleotide sequence ID" value="NZ_CP078076.1"/>
</dbReference>
<sequence>MTYLDLCERFIDREFPAAEIAVIGGSTARGDRTASSDIDLLVIGDALFPNGGTSLAATYRFEGEIFEVFAYTHDGYREWARGGIDQHRPVIVHMLVEGEEVRGGQALTALREEWGARLADGPTVDEHELALRRYMITDLLDDLRDATDELERNVIAWTLFSRVAELVLLAERHWIGTGKYLPRRLRDLDPVRAERLAAPLLHGDLTAFAAHADEELARAGGRVQDGFVR</sequence>
<evidence type="ECO:0000313" key="2">
    <source>
        <dbReference type="EMBL" id="UPL10766.1"/>
    </source>
</evidence>
<organism evidence="2 3">
    <name type="scientific">Microbacterium sufflavum</name>
    <dbReference type="NCBI Taxonomy" id="2851649"/>
    <lineage>
        <taxon>Bacteria</taxon>
        <taxon>Bacillati</taxon>
        <taxon>Actinomycetota</taxon>
        <taxon>Actinomycetes</taxon>
        <taxon>Micrococcales</taxon>
        <taxon>Microbacteriaceae</taxon>
        <taxon>Microbacterium</taxon>
    </lineage>
</organism>
<feature type="domain" description="Polymerase nucleotidyl transferase" evidence="1">
    <location>
        <begin position="10"/>
        <end position="50"/>
    </location>
</feature>
<dbReference type="CDD" id="cd05403">
    <property type="entry name" value="NT_KNTase_like"/>
    <property type="match status" value="1"/>
</dbReference>
<accession>A0ABY4IFZ0</accession>